<evidence type="ECO:0000313" key="2">
    <source>
        <dbReference type="Proteomes" id="UP001499851"/>
    </source>
</evidence>
<dbReference type="Proteomes" id="UP001499851">
    <property type="component" value="Unassembled WGS sequence"/>
</dbReference>
<accession>A0ABP4SL98</accession>
<sequence>MPNVDPQQLHNHIQEYALHRRDLGTGELVRKLDGDRRLLGTGRLVLHSLLHMQADRLTGS</sequence>
<proteinExistence type="predicted"/>
<dbReference type="EMBL" id="BAAAQF010000005">
    <property type="protein sequence ID" value="GAA1673625.1"/>
    <property type="molecule type" value="Genomic_DNA"/>
</dbReference>
<name>A0ABP4SL98_9ACTN</name>
<evidence type="ECO:0000313" key="1">
    <source>
        <dbReference type="EMBL" id="GAA1673625.1"/>
    </source>
</evidence>
<gene>
    <name evidence="1" type="ORF">GCM10009830_19930</name>
</gene>
<comment type="caution">
    <text evidence="1">The sequence shown here is derived from an EMBL/GenBank/DDBJ whole genome shotgun (WGS) entry which is preliminary data.</text>
</comment>
<reference evidence="2" key="1">
    <citation type="journal article" date="2019" name="Int. J. Syst. Evol. Microbiol.">
        <title>The Global Catalogue of Microorganisms (GCM) 10K type strain sequencing project: providing services to taxonomists for standard genome sequencing and annotation.</title>
        <authorList>
            <consortium name="The Broad Institute Genomics Platform"/>
            <consortium name="The Broad Institute Genome Sequencing Center for Infectious Disease"/>
            <person name="Wu L."/>
            <person name="Ma J."/>
        </authorList>
    </citation>
    <scope>NUCLEOTIDE SEQUENCE [LARGE SCALE GENOMIC DNA]</scope>
    <source>
        <strain evidence="2">JCM 16001</strain>
    </source>
</reference>
<keyword evidence="2" id="KW-1185">Reference proteome</keyword>
<dbReference type="RefSeq" id="WP_344485212.1">
    <property type="nucleotide sequence ID" value="NZ_BAAAQF010000005.1"/>
</dbReference>
<protein>
    <submittedName>
        <fullName evidence="1">Uncharacterized protein</fullName>
    </submittedName>
</protein>
<organism evidence="1 2">
    <name type="scientific">Glycomyces endophyticus</name>
    <dbReference type="NCBI Taxonomy" id="480996"/>
    <lineage>
        <taxon>Bacteria</taxon>
        <taxon>Bacillati</taxon>
        <taxon>Actinomycetota</taxon>
        <taxon>Actinomycetes</taxon>
        <taxon>Glycomycetales</taxon>
        <taxon>Glycomycetaceae</taxon>
        <taxon>Glycomyces</taxon>
    </lineage>
</organism>